<dbReference type="Gene3D" id="2.30.30.60">
    <property type="match status" value="1"/>
</dbReference>
<evidence type="ECO:0000256" key="2">
    <source>
        <dbReference type="ARBA" id="ARBA00008017"/>
    </source>
</evidence>
<feature type="domain" description="Mechanosensitive ion channel MscS" evidence="10">
    <location>
        <begin position="764"/>
        <end position="821"/>
    </location>
</feature>
<evidence type="ECO:0000313" key="11">
    <source>
        <dbReference type="EMBL" id="JAT48425.1"/>
    </source>
</evidence>
<dbReference type="GO" id="GO:0050982">
    <property type="term" value="P:detection of mechanical stimulus"/>
    <property type="evidence" value="ECO:0007669"/>
    <property type="project" value="UniProtKB-ARBA"/>
</dbReference>
<feature type="transmembrane region" description="Helical" evidence="9">
    <location>
        <begin position="359"/>
        <end position="382"/>
    </location>
</feature>
<feature type="compositionally biased region" description="Pro residues" evidence="8">
    <location>
        <begin position="154"/>
        <end position="164"/>
    </location>
</feature>
<dbReference type="InterPro" id="IPR016688">
    <property type="entry name" value="MscS-like_plants/fungi"/>
</dbReference>
<organism evidence="11">
    <name type="scientific">Anthurium amnicola</name>
    <dbReference type="NCBI Taxonomy" id="1678845"/>
    <lineage>
        <taxon>Eukaryota</taxon>
        <taxon>Viridiplantae</taxon>
        <taxon>Streptophyta</taxon>
        <taxon>Embryophyta</taxon>
        <taxon>Tracheophyta</taxon>
        <taxon>Spermatophyta</taxon>
        <taxon>Magnoliopsida</taxon>
        <taxon>Liliopsida</taxon>
        <taxon>Araceae</taxon>
        <taxon>Pothoideae</taxon>
        <taxon>Potheae</taxon>
        <taxon>Anthurium</taxon>
    </lineage>
</organism>
<feature type="transmembrane region" description="Helical" evidence="9">
    <location>
        <begin position="432"/>
        <end position="452"/>
    </location>
</feature>
<accession>A0A1D1Y1A8</accession>
<dbReference type="Pfam" id="PF00924">
    <property type="entry name" value="MS_channel_2nd"/>
    <property type="match status" value="1"/>
</dbReference>
<dbReference type="EMBL" id="GDJX01019511">
    <property type="protein sequence ID" value="JAT48425.1"/>
    <property type="molecule type" value="Transcribed_RNA"/>
</dbReference>
<feature type="region of interest" description="Disordered" evidence="8">
    <location>
        <begin position="529"/>
        <end position="560"/>
    </location>
</feature>
<comment type="subcellular location">
    <subcellularLocation>
        <location evidence="1">Membrane</location>
        <topology evidence="1">Multi-pass membrane protein</topology>
    </subcellularLocation>
</comment>
<dbReference type="GO" id="GO:0005886">
    <property type="term" value="C:plasma membrane"/>
    <property type="evidence" value="ECO:0007669"/>
    <property type="project" value="UniProtKB-UniRule"/>
</dbReference>
<feature type="transmembrane region" description="Helical" evidence="9">
    <location>
        <begin position="716"/>
        <end position="739"/>
    </location>
</feature>
<dbReference type="InterPro" id="IPR006685">
    <property type="entry name" value="MscS_channel_2nd"/>
</dbReference>
<feature type="compositionally biased region" description="Gly residues" evidence="8">
    <location>
        <begin position="82"/>
        <end position="99"/>
    </location>
</feature>
<sequence>MDALRRSFKPPGSYKHPSSRGPSVDLDNQEQQPILSDHRDPSTNSGGDHRPEVVVKVDGNSNAGAGNNSRVWRGSSYEFWKDGGGGASNGCGGSGGGAGFSFSQQAQLQSQQPMVEISEDPPSKLISTFLHKQKASGGDVSLDMDMEMEELRKPPPPPPAPSPGPADSKELRVSFQDPSAAPLPRRRRRSSHNGSSSDSDAGDRSQRVNPRAPSGEHGSGAEVLKCSSNSSFRRASGLLRTKTKSRLMDPPPPPQCSGVLPSGNNDRSPQPSARVPRSGQVKSGILGGKTPQHQQAEEDDDPFADEDVPEEYRRDKLDTLTMLQWVSLFLILAALVCSLTIPVLERQTAWGLHLWKWDLLVLVLICGRLVSGWAIRAVVFFFERNFLLRKRVLYFVYGLRRAVQNCLWLGLLLLAWHYIFDKKVERETNSKTLPYVTKVFICLLVATLLRLVKTLLVKVLASSFHVGTYFDRIQESLFNQYVVETLSGPPSIEIQHIREEEEQVMAEVRKLQDAGAAIPPELKATVLPSKNGRLIGPGSRGASPKTPSVGKSRRFSGAVSAKEFSRQQGEGITVEHLHKLNQKNVSAWNMKRLMNIVRHGYLSTLDEQIPDVSGEDESATQIRSEYEAKAAAKKIFTNVAKPGSKYIYLVDLMRFMREDEALKTMSLFEGAQESKRVTRHSLKNWVVNAFRERRALSLTLNDTKTAVNKLHQMANIVVAIIVFVIWLLILGIATTHFLVFISSQILLVVFIFGNTCKAIFEALIFLFVMHPFDVGDRCEVDGVQMIVEEMNIMTTVFLRYDNQKISYPNSVLSTKPISNYYRSPDMGDAIDFCIHVATSVEKVAIMKERIKAYIEDRKEHWYPNPNVVLRDVEDMNRLKVSVWLRHRMNHQDMGERWTRRELVVQEMIKIFRDLDIEYRMLPLDVNVRNMAPLSSSRLPSNWTVCG</sequence>
<keyword evidence="4 9" id="KW-0812">Transmembrane</keyword>
<dbReference type="InterPro" id="IPR010920">
    <property type="entry name" value="LSM_dom_sf"/>
</dbReference>
<evidence type="ECO:0000256" key="3">
    <source>
        <dbReference type="ARBA" id="ARBA00022448"/>
    </source>
</evidence>
<dbReference type="GO" id="GO:0006820">
    <property type="term" value="P:monoatomic anion transport"/>
    <property type="evidence" value="ECO:0007669"/>
    <property type="project" value="TreeGrafter"/>
</dbReference>
<protein>
    <recommendedName>
        <fullName evidence="7">Mechanosensitive ion channel protein</fullName>
    </recommendedName>
</protein>
<evidence type="ECO:0000259" key="10">
    <source>
        <dbReference type="Pfam" id="PF00924"/>
    </source>
</evidence>
<feature type="compositionally biased region" description="Basic and acidic residues" evidence="8">
    <location>
        <begin position="36"/>
        <end position="55"/>
    </location>
</feature>
<dbReference type="PANTHER" id="PTHR31618:SF1">
    <property type="entry name" value="EF-HAND DOMAIN-CONTAINING PROTEIN"/>
    <property type="match status" value="1"/>
</dbReference>
<feature type="region of interest" description="Disordered" evidence="8">
    <location>
        <begin position="1"/>
        <end position="306"/>
    </location>
</feature>
<keyword evidence="5 9" id="KW-1133">Transmembrane helix</keyword>
<dbReference type="FunFam" id="2.30.30.60:FF:000003">
    <property type="entry name" value="Predicted mechanosensitive ion channel"/>
    <property type="match status" value="1"/>
</dbReference>
<feature type="transmembrane region" description="Helical" evidence="9">
    <location>
        <begin position="745"/>
        <end position="768"/>
    </location>
</feature>
<evidence type="ECO:0000256" key="9">
    <source>
        <dbReference type="SAM" id="Phobius"/>
    </source>
</evidence>
<name>A0A1D1Y1A8_9ARAE</name>
<dbReference type="GO" id="GO:0008381">
    <property type="term" value="F:mechanosensitive monoatomic ion channel activity"/>
    <property type="evidence" value="ECO:0007669"/>
    <property type="project" value="TreeGrafter"/>
</dbReference>
<evidence type="ECO:0000256" key="6">
    <source>
        <dbReference type="ARBA" id="ARBA00023136"/>
    </source>
</evidence>
<keyword evidence="3" id="KW-0813">Transport</keyword>
<evidence type="ECO:0000256" key="7">
    <source>
        <dbReference type="PIRNR" id="PIRNR017209"/>
    </source>
</evidence>
<dbReference type="AlphaFoldDB" id="A0A1D1Y1A8"/>
<gene>
    <name evidence="11" type="primary">MSL6_1</name>
    <name evidence="11" type="ORF">g.33585</name>
</gene>
<evidence type="ECO:0000256" key="1">
    <source>
        <dbReference type="ARBA" id="ARBA00004141"/>
    </source>
</evidence>
<evidence type="ECO:0000256" key="8">
    <source>
        <dbReference type="SAM" id="MobiDB-lite"/>
    </source>
</evidence>
<feature type="compositionally biased region" description="Low complexity" evidence="8">
    <location>
        <begin position="100"/>
        <end position="112"/>
    </location>
</feature>
<dbReference type="SUPFAM" id="SSF50182">
    <property type="entry name" value="Sm-like ribonucleoproteins"/>
    <property type="match status" value="1"/>
</dbReference>
<dbReference type="PANTHER" id="PTHR31618">
    <property type="entry name" value="MECHANOSENSITIVE ION CHANNEL PROTEIN 5"/>
    <property type="match status" value="1"/>
</dbReference>
<feature type="compositionally biased region" description="Acidic residues" evidence="8">
    <location>
        <begin position="297"/>
        <end position="306"/>
    </location>
</feature>
<evidence type="ECO:0000256" key="4">
    <source>
        <dbReference type="ARBA" id="ARBA00022692"/>
    </source>
</evidence>
<dbReference type="InterPro" id="IPR023408">
    <property type="entry name" value="MscS_beta-dom_sf"/>
</dbReference>
<reference evidence="11" key="1">
    <citation type="submission" date="2015-07" db="EMBL/GenBank/DDBJ databases">
        <title>Transcriptome Assembly of Anthurium amnicola.</title>
        <authorList>
            <person name="Suzuki J."/>
        </authorList>
    </citation>
    <scope>NUCLEOTIDE SEQUENCE</scope>
</reference>
<feature type="transmembrane region" description="Helical" evidence="9">
    <location>
        <begin position="402"/>
        <end position="420"/>
    </location>
</feature>
<proteinExistence type="inferred from homology"/>
<feature type="compositionally biased region" description="Low complexity" evidence="8">
    <location>
        <begin position="59"/>
        <end position="69"/>
    </location>
</feature>
<evidence type="ECO:0000256" key="5">
    <source>
        <dbReference type="ARBA" id="ARBA00022989"/>
    </source>
</evidence>
<dbReference type="PIRSF" id="PIRSF017209">
    <property type="entry name" value="Memb_At2g17000_prd"/>
    <property type="match status" value="1"/>
</dbReference>
<feature type="transmembrane region" description="Helical" evidence="9">
    <location>
        <begin position="322"/>
        <end position="344"/>
    </location>
</feature>
<keyword evidence="6 7" id="KW-0472">Membrane</keyword>
<comment type="similarity">
    <text evidence="2 7">Belongs to the MscS (TC 1.A.23) family.</text>
</comment>
<feature type="compositionally biased region" description="Polar residues" evidence="8">
    <location>
        <begin position="262"/>
        <end position="271"/>
    </location>
</feature>